<feature type="coiled-coil region" evidence="1">
    <location>
        <begin position="479"/>
        <end position="527"/>
    </location>
</feature>
<reference evidence="3" key="1">
    <citation type="submission" date="2017-08" db="EMBL/GenBank/DDBJ databases">
        <authorList>
            <person name="Polle J.E."/>
            <person name="Barry K."/>
            <person name="Cushman J."/>
            <person name="Schmutz J."/>
            <person name="Tran D."/>
            <person name="Hathwaick L.T."/>
            <person name="Yim W.C."/>
            <person name="Jenkins J."/>
            <person name="Mckie-Krisberg Z.M."/>
            <person name="Prochnik S."/>
            <person name="Lindquist E."/>
            <person name="Dockter R.B."/>
            <person name="Adam C."/>
            <person name="Molina H."/>
            <person name="Bunkerborg J."/>
            <person name="Jin E."/>
            <person name="Buchheim M."/>
            <person name="Magnuson J."/>
        </authorList>
    </citation>
    <scope>NUCLEOTIDE SEQUENCE</scope>
    <source>
        <strain evidence="3">CCAP 19/18</strain>
    </source>
</reference>
<feature type="compositionally biased region" description="Polar residues" evidence="2">
    <location>
        <begin position="1432"/>
        <end position="1441"/>
    </location>
</feature>
<organism evidence="3 4">
    <name type="scientific">Dunaliella salina</name>
    <name type="common">Green alga</name>
    <name type="synonym">Protococcus salinus</name>
    <dbReference type="NCBI Taxonomy" id="3046"/>
    <lineage>
        <taxon>Eukaryota</taxon>
        <taxon>Viridiplantae</taxon>
        <taxon>Chlorophyta</taxon>
        <taxon>core chlorophytes</taxon>
        <taxon>Chlorophyceae</taxon>
        <taxon>CS clade</taxon>
        <taxon>Chlamydomonadales</taxon>
        <taxon>Dunaliellaceae</taxon>
        <taxon>Dunaliella</taxon>
    </lineage>
</organism>
<name>A0ABQ7G1V3_DUNSA</name>
<feature type="compositionally biased region" description="Basic and acidic residues" evidence="2">
    <location>
        <begin position="657"/>
        <end position="668"/>
    </location>
</feature>
<dbReference type="EMBL" id="MU070277">
    <property type="protein sequence ID" value="KAF5828587.1"/>
    <property type="molecule type" value="Genomic_DNA"/>
</dbReference>
<evidence type="ECO:0000256" key="2">
    <source>
        <dbReference type="SAM" id="MobiDB-lite"/>
    </source>
</evidence>
<feature type="coiled-coil region" evidence="1">
    <location>
        <begin position="59"/>
        <end position="121"/>
    </location>
</feature>
<dbReference type="PANTHER" id="PTHR34894:SF5">
    <property type="entry name" value="EF-HAND DOMAIN-CONTAINING PROTEIN"/>
    <property type="match status" value="1"/>
</dbReference>
<keyword evidence="4" id="KW-1185">Reference proteome</keyword>
<keyword evidence="1" id="KW-0175">Coiled coil</keyword>
<feature type="region of interest" description="Disordered" evidence="2">
    <location>
        <begin position="1410"/>
        <end position="1454"/>
    </location>
</feature>
<feature type="region of interest" description="Disordered" evidence="2">
    <location>
        <begin position="1470"/>
        <end position="1520"/>
    </location>
</feature>
<evidence type="ECO:0000313" key="3">
    <source>
        <dbReference type="EMBL" id="KAF5828587.1"/>
    </source>
</evidence>
<gene>
    <name evidence="3" type="ORF">DUNSADRAFT_17384</name>
</gene>
<dbReference type="Proteomes" id="UP000815325">
    <property type="component" value="Unassembled WGS sequence"/>
</dbReference>
<feature type="coiled-coil region" evidence="1">
    <location>
        <begin position="370"/>
        <end position="411"/>
    </location>
</feature>
<feature type="coiled-coil region" evidence="1">
    <location>
        <begin position="230"/>
        <end position="341"/>
    </location>
</feature>
<feature type="coiled-coil region" evidence="1">
    <location>
        <begin position="769"/>
        <end position="914"/>
    </location>
</feature>
<evidence type="ECO:0000256" key="1">
    <source>
        <dbReference type="SAM" id="Coils"/>
    </source>
</evidence>
<sequence length="1520" mass="169584">MFEPCVLAAQVAFKSDYLRIFQAQQLSAAELLVAKEALAEARQDSYNTEKALAWLTAAHAEERALRQRLKEEVETTQGQMVREQRAHQAAVVKFLAEMEARNKLQLEFNRLMDRLNEAAVAQANLIAQRDAYKSEHDDMASKCSHVLHDVDDSYEALTMDGELKIPDNLMAEIKSAQAKEERGTGSRLGTLEGKSTAVRMMTLEVYELWRKERHEHKETQGMLYSTRDTLRNSKSEAIEAKAERDAAESAKKGAQAEARDAMADSVEMAKELNSAREALAAMTAARNAADEEIARLNRHSQGLETILETAMAERDNLNANAKRQAEEIAQLNSALANTSQRQSNAEFQRSEISKGLSIAMRCLWANQCGRNQLQAHLKAAKETIASLKGHLDVANRQIRVLDGELSQVNQNKEDLAVSMDYANLEIRRQADAGQKHEKLREATELAYNEKRSTKLLEAAEQALTFEKEEVTRLYSSLQVKRLQSEVKVQKARISSLEISVEASRKKLDEAKDVLERKRSKKRKWKESALLHAQGTANLRAFLAVRDQALNALALKLQPLQVDLAILMADRGREPPKYEIPPGGFKAALKDIQQELQEQPPAASKPEAAGPQTSPGANSTSTTQPQPSPRGEQHSEGGAGASDAQYASPEAKAAQGSDRGDAQAERDQGRMAASRAAMVPSFPDPPPLRELGIQLEDLHDFSPVYRAWDESNQQALSTQLKLDENGRVLAAARKAYERARAIFYTNPTDARLREKMEDREAELAKVRGTRSDIERDLNEITLKMRKLQESIDEYERHVAENRMAEVSWRIGVSKLNLRTEHSARLDEAQERCDRLAKMLQEQRTAFDMLRASHNNAEGECGLTEQELKKLSAKLSKLVGEKMELENNLQSARAKINSLQSRNGELLSERDQLKIADDSQKFTILGLHQQLHAASQSVASTVKRLERGFAEERSRMLADAEEEREDLEGKVARLTAEVHDLMRQRTELQNKLKAVLLSVHADLEQTPQPRFLYACRQRPVFMSAEALLPNFVKVSNFAFNDPVIAFIAPNFDMTLVLISHIYMTKIMRDCKADEFLLGAAVGKRAKLEGVVYDFFMQRFGIRPAAEMHLAAFLTSVSKFRQQHPKIRVFSRLLGLDDPLPNEASEFYSALLNRIHARAGPLVAEAAEGCSQVKCKIIAKACRELLRGSFSVCNEDAANLSDTLRRWAGNNEDQQIDLEVCLEVALKAWLKQHNMDTEALVSQLDVAMEGKQITPDDLVTFVKQIDPVREDALDQTLLTRIYRIASRQAGPHPTQYDMMQVLASSMLHEGFVGMSSYTGRLEAVRTPPPYDEFRILEEAWSAMRTVVAAQMDVLSGDEEVRLSLPMYVALAKQLDQQLELRSDPGKAWSMYRTLLTVYMGNRVKADKVQPFKPPAYAGRMPSTASTGVKFGEQSPPESNPGTASSKDRSRRKIARRPSFGAVGLKAAERDAELGIEKSKPVLTHSGGLLAPRSPQVASERDTMSGTPSTAATSPGPTTPITKQ</sequence>
<protein>
    <submittedName>
        <fullName evidence="3">Uncharacterized protein</fullName>
    </submittedName>
</protein>
<dbReference type="Gene3D" id="1.10.287.1490">
    <property type="match status" value="1"/>
</dbReference>
<feature type="compositionally biased region" description="Low complexity" evidence="2">
    <location>
        <begin position="1501"/>
        <end position="1520"/>
    </location>
</feature>
<proteinExistence type="predicted"/>
<accession>A0ABQ7G1V3</accession>
<feature type="region of interest" description="Disordered" evidence="2">
    <location>
        <begin position="596"/>
        <end position="686"/>
    </location>
</feature>
<feature type="compositionally biased region" description="Polar residues" evidence="2">
    <location>
        <begin position="610"/>
        <end position="624"/>
    </location>
</feature>
<dbReference type="PANTHER" id="PTHR34894">
    <property type="entry name" value="SAM-DEPENDENT METHYLTRANSFERASE RSMI, CONSERVED SITE"/>
    <property type="match status" value="1"/>
</dbReference>
<evidence type="ECO:0000313" key="4">
    <source>
        <dbReference type="Proteomes" id="UP000815325"/>
    </source>
</evidence>
<comment type="caution">
    <text evidence="3">The sequence shown here is derived from an EMBL/GenBank/DDBJ whole genome shotgun (WGS) entry which is preliminary data.</text>
</comment>
<feature type="coiled-coil region" evidence="1">
    <location>
        <begin position="948"/>
        <end position="989"/>
    </location>
</feature>